<dbReference type="OrthoDB" id="5394557at2759"/>
<dbReference type="PROSITE" id="PS50048">
    <property type="entry name" value="ZN2_CY6_FUNGAL_2"/>
    <property type="match status" value="1"/>
</dbReference>
<proteinExistence type="predicted"/>
<sequence>MNNIRMNDHWGHQQIPVPYLDRDPSFSQTRTRNPIACDRCRKRKIKCTGDATMCTPCSECISARESATCYYRRVNSFEPANRMCQGEQNIKAEQMITSQAEGGSYAPYGYAQPLSHGQAQPSFAASGWANHAAGYAQGNEVMSRRYAG</sequence>
<organism evidence="3 4">
    <name type="scientific">Saccharata proteae CBS 121410</name>
    <dbReference type="NCBI Taxonomy" id="1314787"/>
    <lineage>
        <taxon>Eukaryota</taxon>
        <taxon>Fungi</taxon>
        <taxon>Dikarya</taxon>
        <taxon>Ascomycota</taxon>
        <taxon>Pezizomycotina</taxon>
        <taxon>Dothideomycetes</taxon>
        <taxon>Dothideomycetes incertae sedis</taxon>
        <taxon>Botryosphaeriales</taxon>
        <taxon>Saccharataceae</taxon>
        <taxon>Saccharata</taxon>
    </lineage>
</organism>
<dbReference type="InterPro" id="IPR036864">
    <property type="entry name" value="Zn2-C6_fun-type_DNA-bd_sf"/>
</dbReference>
<dbReference type="SUPFAM" id="SSF57701">
    <property type="entry name" value="Zn2/Cys6 DNA-binding domain"/>
    <property type="match status" value="1"/>
</dbReference>
<name>A0A6A5YBX5_9PEZI</name>
<evidence type="ECO:0000313" key="3">
    <source>
        <dbReference type="EMBL" id="KAF2089228.1"/>
    </source>
</evidence>
<evidence type="ECO:0000256" key="1">
    <source>
        <dbReference type="ARBA" id="ARBA00023242"/>
    </source>
</evidence>
<gene>
    <name evidence="3" type="ORF">K490DRAFT_54853</name>
</gene>
<evidence type="ECO:0000313" key="4">
    <source>
        <dbReference type="Proteomes" id="UP000799776"/>
    </source>
</evidence>
<protein>
    <recommendedName>
        <fullName evidence="2">Zn(2)-C6 fungal-type domain-containing protein</fullName>
    </recommendedName>
</protein>
<dbReference type="GO" id="GO:0008270">
    <property type="term" value="F:zinc ion binding"/>
    <property type="evidence" value="ECO:0007669"/>
    <property type="project" value="InterPro"/>
</dbReference>
<dbReference type="CDD" id="cd00067">
    <property type="entry name" value="GAL4"/>
    <property type="match status" value="1"/>
</dbReference>
<dbReference type="Pfam" id="PF00172">
    <property type="entry name" value="Zn_clus"/>
    <property type="match status" value="1"/>
</dbReference>
<dbReference type="Proteomes" id="UP000799776">
    <property type="component" value="Unassembled WGS sequence"/>
</dbReference>
<evidence type="ECO:0000259" key="2">
    <source>
        <dbReference type="PROSITE" id="PS50048"/>
    </source>
</evidence>
<dbReference type="Gene3D" id="4.10.240.10">
    <property type="entry name" value="Zn(2)-C6 fungal-type DNA-binding domain"/>
    <property type="match status" value="1"/>
</dbReference>
<dbReference type="EMBL" id="ML978714">
    <property type="protein sequence ID" value="KAF2089228.1"/>
    <property type="molecule type" value="Genomic_DNA"/>
</dbReference>
<dbReference type="InterPro" id="IPR001138">
    <property type="entry name" value="Zn2Cys6_DnaBD"/>
</dbReference>
<dbReference type="GO" id="GO:0000981">
    <property type="term" value="F:DNA-binding transcription factor activity, RNA polymerase II-specific"/>
    <property type="evidence" value="ECO:0007669"/>
    <property type="project" value="InterPro"/>
</dbReference>
<keyword evidence="1" id="KW-0539">Nucleus</keyword>
<reference evidence="3" key="1">
    <citation type="journal article" date="2020" name="Stud. Mycol.">
        <title>101 Dothideomycetes genomes: a test case for predicting lifestyles and emergence of pathogens.</title>
        <authorList>
            <person name="Haridas S."/>
            <person name="Albert R."/>
            <person name="Binder M."/>
            <person name="Bloem J."/>
            <person name="Labutti K."/>
            <person name="Salamov A."/>
            <person name="Andreopoulos B."/>
            <person name="Baker S."/>
            <person name="Barry K."/>
            <person name="Bills G."/>
            <person name="Bluhm B."/>
            <person name="Cannon C."/>
            <person name="Castanera R."/>
            <person name="Culley D."/>
            <person name="Daum C."/>
            <person name="Ezra D."/>
            <person name="Gonzalez J."/>
            <person name="Henrissat B."/>
            <person name="Kuo A."/>
            <person name="Liang C."/>
            <person name="Lipzen A."/>
            <person name="Lutzoni F."/>
            <person name="Magnuson J."/>
            <person name="Mondo S."/>
            <person name="Nolan M."/>
            <person name="Ohm R."/>
            <person name="Pangilinan J."/>
            <person name="Park H.-J."/>
            <person name="Ramirez L."/>
            <person name="Alfaro M."/>
            <person name="Sun H."/>
            <person name="Tritt A."/>
            <person name="Yoshinaga Y."/>
            <person name="Zwiers L.-H."/>
            <person name="Turgeon B."/>
            <person name="Goodwin S."/>
            <person name="Spatafora J."/>
            <person name="Crous P."/>
            <person name="Grigoriev I."/>
        </authorList>
    </citation>
    <scope>NUCLEOTIDE SEQUENCE</scope>
    <source>
        <strain evidence="3">CBS 121410</strain>
    </source>
</reference>
<keyword evidence="4" id="KW-1185">Reference proteome</keyword>
<dbReference type="PROSITE" id="PS00463">
    <property type="entry name" value="ZN2_CY6_FUNGAL_1"/>
    <property type="match status" value="1"/>
</dbReference>
<feature type="domain" description="Zn(2)-C6 fungal-type" evidence="2">
    <location>
        <begin position="36"/>
        <end position="71"/>
    </location>
</feature>
<dbReference type="AlphaFoldDB" id="A0A6A5YBX5"/>
<accession>A0A6A5YBX5</accession>